<evidence type="ECO:0000313" key="4">
    <source>
        <dbReference type="Proteomes" id="UP001286456"/>
    </source>
</evidence>
<comment type="caution">
    <text evidence="3">The sequence shown here is derived from an EMBL/GenBank/DDBJ whole genome shotgun (WGS) entry which is preliminary data.</text>
</comment>
<organism evidence="3 4">
    <name type="scientific">Cercophora scortea</name>
    <dbReference type="NCBI Taxonomy" id="314031"/>
    <lineage>
        <taxon>Eukaryota</taxon>
        <taxon>Fungi</taxon>
        <taxon>Dikarya</taxon>
        <taxon>Ascomycota</taxon>
        <taxon>Pezizomycotina</taxon>
        <taxon>Sordariomycetes</taxon>
        <taxon>Sordariomycetidae</taxon>
        <taxon>Sordariales</taxon>
        <taxon>Lasiosphaeriaceae</taxon>
        <taxon>Cercophora</taxon>
    </lineage>
</organism>
<reference evidence="3" key="2">
    <citation type="submission" date="2023-06" db="EMBL/GenBank/DDBJ databases">
        <authorList>
            <consortium name="Lawrence Berkeley National Laboratory"/>
            <person name="Haridas S."/>
            <person name="Hensen N."/>
            <person name="Bonometti L."/>
            <person name="Westerberg I."/>
            <person name="Brannstrom I.O."/>
            <person name="Guillou S."/>
            <person name="Cros-Aarteil S."/>
            <person name="Calhoun S."/>
            <person name="Kuo A."/>
            <person name="Mondo S."/>
            <person name="Pangilinan J."/>
            <person name="Riley R."/>
            <person name="Labutti K."/>
            <person name="Andreopoulos B."/>
            <person name="Lipzen A."/>
            <person name="Chen C."/>
            <person name="Yanf M."/>
            <person name="Daum C."/>
            <person name="Ng V."/>
            <person name="Clum A."/>
            <person name="Steindorff A."/>
            <person name="Ohm R."/>
            <person name="Martin F."/>
            <person name="Silar P."/>
            <person name="Natvig D."/>
            <person name="Lalanne C."/>
            <person name="Gautier V."/>
            <person name="Ament-Velasquez S.L."/>
            <person name="Kruys A."/>
            <person name="Hutchinson M.I."/>
            <person name="Powell A.J."/>
            <person name="Barry K."/>
            <person name="Miller A.N."/>
            <person name="Grigoriev I.V."/>
            <person name="Debuchy R."/>
            <person name="Gladieux P."/>
            <person name="Thoren M.H."/>
            <person name="Johannesson H."/>
        </authorList>
    </citation>
    <scope>NUCLEOTIDE SEQUENCE</scope>
    <source>
        <strain evidence="3">SMH4131-1</strain>
    </source>
</reference>
<protein>
    <submittedName>
        <fullName evidence="3">Uncharacterized protein</fullName>
    </submittedName>
</protein>
<feature type="region of interest" description="Disordered" evidence="2">
    <location>
        <begin position="126"/>
        <end position="150"/>
    </location>
</feature>
<keyword evidence="4" id="KW-1185">Reference proteome</keyword>
<feature type="compositionally biased region" description="Basic and acidic residues" evidence="2">
    <location>
        <begin position="127"/>
        <end position="136"/>
    </location>
</feature>
<feature type="region of interest" description="Disordered" evidence="2">
    <location>
        <begin position="1"/>
        <end position="37"/>
    </location>
</feature>
<feature type="compositionally biased region" description="Basic and acidic residues" evidence="2">
    <location>
        <begin position="1"/>
        <end position="17"/>
    </location>
</feature>
<reference evidence="3" key="1">
    <citation type="journal article" date="2023" name="Mol. Phylogenet. Evol.">
        <title>Genome-scale phylogeny and comparative genomics of the fungal order Sordariales.</title>
        <authorList>
            <person name="Hensen N."/>
            <person name="Bonometti L."/>
            <person name="Westerberg I."/>
            <person name="Brannstrom I.O."/>
            <person name="Guillou S."/>
            <person name="Cros-Aarteil S."/>
            <person name="Calhoun S."/>
            <person name="Haridas S."/>
            <person name="Kuo A."/>
            <person name="Mondo S."/>
            <person name="Pangilinan J."/>
            <person name="Riley R."/>
            <person name="LaButti K."/>
            <person name="Andreopoulos B."/>
            <person name="Lipzen A."/>
            <person name="Chen C."/>
            <person name="Yan M."/>
            <person name="Daum C."/>
            <person name="Ng V."/>
            <person name="Clum A."/>
            <person name="Steindorff A."/>
            <person name="Ohm R.A."/>
            <person name="Martin F."/>
            <person name="Silar P."/>
            <person name="Natvig D.O."/>
            <person name="Lalanne C."/>
            <person name="Gautier V."/>
            <person name="Ament-Velasquez S.L."/>
            <person name="Kruys A."/>
            <person name="Hutchinson M.I."/>
            <person name="Powell A.J."/>
            <person name="Barry K."/>
            <person name="Miller A.N."/>
            <person name="Grigoriev I.V."/>
            <person name="Debuchy R."/>
            <person name="Gladieux P."/>
            <person name="Hiltunen Thoren M."/>
            <person name="Johannesson H."/>
        </authorList>
    </citation>
    <scope>NUCLEOTIDE SEQUENCE</scope>
    <source>
        <strain evidence="3">SMH4131-1</strain>
    </source>
</reference>
<evidence type="ECO:0000256" key="1">
    <source>
        <dbReference type="SAM" id="Coils"/>
    </source>
</evidence>
<accession>A0AAE0IE02</accession>
<dbReference type="Proteomes" id="UP001286456">
    <property type="component" value="Unassembled WGS sequence"/>
</dbReference>
<proteinExistence type="predicted"/>
<name>A0AAE0IE02_9PEZI</name>
<dbReference type="EMBL" id="JAUEPO010000004">
    <property type="protein sequence ID" value="KAK3323350.1"/>
    <property type="molecule type" value="Genomic_DNA"/>
</dbReference>
<sequence>MASESDKLADAMNELKLETGPPPAAPSEVPLHPTGEVIESEDGAHRYKIGPLVEKKSHYDVYAAESLNPEDAASKLNFEARTYDFTNITKRVKKYRDRAMARSAHRQLLSGKWQHLTLVIYRQPTQNDHDHDHDDQNSAAPTPDPDDGKEPAWVDTILLPLYFAFAKRDAVHGSNPALNSRPEFRDRLKVYLDKQPGTFENADELDEFIDLKLDELHFLRKLQENIEKIETSRNAEYLKAMRDLQERGGMDDLSQGKGPQTVTQLISATAKAVDVATAKERCRVAKAVRKVLPAVLEALEKTCSRLEELRDMARDQEIQLAAVNRVAKVLKKVRMQGEWVRAVFPGSPFYLEISDEQQEAVGELLKLKVASPYVGQPVSGMAIGAIDAALDPKWLAQEHEEVEGIRLRLLGECKEMLSNISLNQEVLDLDGE</sequence>
<evidence type="ECO:0000256" key="2">
    <source>
        <dbReference type="SAM" id="MobiDB-lite"/>
    </source>
</evidence>
<gene>
    <name evidence="3" type="ORF">B0T19DRAFT_425734</name>
</gene>
<evidence type="ECO:0000313" key="3">
    <source>
        <dbReference type="EMBL" id="KAK3323350.1"/>
    </source>
</evidence>
<keyword evidence="1" id="KW-0175">Coiled coil</keyword>
<dbReference type="AlphaFoldDB" id="A0AAE0IE02"/>
<feature type="coiled-coil region" evidence="1">
    <location>
        <begin position="296"/>
        <end position="326"/>
    </location>
</feature>